<dbReference type="EMBL" id="FRAF01000003">
    <property type="protein sequence ID" value="SHJ74785.1"/>
    <property type="molecule type" value="Genomic_DNA"/>
</dbReference>
<dbReference type="InterPro" id="IPR051540">
    <property type="entry name" value="S-2-haloacid_dehalogenase"/>
</dbReference>
<dbReference type="SFLD" id="SFLDS00003">
    <property type="entry name" value="Haloacid_Dehalogenase"/>
    <property type="match status" value="1"/>
</dbReference>
<dbReference type="GO" id="GO:0019120">
    <property type="term" value="F:hydrolase activity, acting on acid halide bonds, in C-halide compounds"/>
    <property type="evidence" value="ECO:0007669"/>
    <property type="project" value="InterPro"/>
</dbReference>
<dbReference type="NCBIfam" id="TIGR01549">
    <property type="entry name" value="HAD-SF-IA-v1"/>
    <property type="match status" value="1"/>
</dbReference>
<dbReference type="InterPro" id="IPR036412">
    <property type="entry name" value="HAD-like_sf"/>
</dbReference>
<dbReference type="InterPro" id="IPR023214">
    <property type="entry name" value="HAD_sf"/>
</dbReference>
<dbReference type="InterPro" id="IPR006439">
    <property type="entry name" value="HAD-SF_hydro_IA"/>
</dbReference>
<dbReference type="RefSeq" id="WP_207549687.1">
    <property type="nucleotide sequence ID" value="NZ_FRAF01000003.1"/>
</dbReference>
<dbReference type="InterPro" id="IPR023198">
    <property type="entry name" value="PGP-like_dom2"/>
</dbReference>
<organism evidence="3 4">
    <name type="scientific">Alicyclobacillus tolerans</name>
    <dbReference type="NCBI Taxonomy" id="90970"/>
    <lineage>
        <taxon>Bacteria</taxon>
        <taxon>Bacillati</taxon>
        <taxon>Bacillota</taxon>
        <taxon>Bacilli</taxon>
        <taxon>Bacillales</taxon>
        <taxon>Alicyclobacillaceae</taxon>
        <taxon>Alicyclobacillus</taxon>
    </lineage>
</organism>
<dbReference type="CDD" id="cd02588">
    <property type="entry name" value="HAD_L2-DEX"/>
    <property type="match status" value="1"/>
</dbReference>
<dbReference type="PRINTS" id="PR00413">
    <property type="entry name" value="HADHALOGNASE"/>
</dbReference>
<sequence>MIEAVVFDAYGTLFDVHSVIDSCNKIFPKKGEQISQVWRQKQLEYTWLRALMKRYANFEDVNRDSLRFALNYLKLAYDEEIIETLVSAYLTLQHYPEVEQALQAFLPRRLFILSNGTKSMLQAVVRHAGLETYFDDVLSVDPQQTYKPDPQVYQLAVSILNIPKKNILFVSSNGWDVAGSKEFGFTVGWINRQNKTIEELGVARITLLIICWIWRKSLQTHSRGNSEHRRSCLNTAYMFLGSD</sequence>
<dbReference type="SUPFAM" id="SSF56784">
    <property type="entry name" value="HAD-like"/>
    <property type="match status" value="1"/>
</dbReference>
<keyword evidence="4" id="KW-1185">Reference proteome</keyword>
<dbReference type="PANTHER" id="PTHR43316:SF3">
    <property type="entry name" value="HALOACID DEHALOGENASE, TYPE II (AFU_ORTHOLOGUE AFUA_2G07750)-RELATED"/>
    <property type="match status" value="1"/>
</dbReference>
<dbReference type="STRING" id="1830138.SAMN05443507_10383"/>
<accession>A0A1M6LUG6</accession>
<evidence type="ECO:0000313" key="4">
    <source>
        <dbReference type="Proteomes" id="UP000184016"/>
    </source>
</evidence>
<dbReference type="Pfam" id="PF00702">
    <property type="entry name" value="Hydrolase"/>
    <property type="match status" value="1"/>
</dbReference>
<dbReference type="SFLD" id="SFLDG01135">
    <property type="entry name" value="C1.5.6:_HAD__Beta-PGM__Phospha"/>
    <property type="match status" value="1"/>
</dbReference>
<dbReference type="PANTHER" id="PTHR43316">
    <property type="entry name" value="HYDROLASE, HALOACID DELAHOGENASE-RELATED"/>
    <property type="match status" value="1"/>
</dbReference>
<dbReference type="SFLD" id="SFLDF00045">
    <property type="entry name" value="2-haloacid_dehalogenase"/>
    <property type="match status" value="1"/>
</dbReference>
<evidence type="ECO:0000256" key="2">
    <source>
        <dbReference type="ARBA" id="ARBA00022801"/>
    </source>
</evidence>
<evidence type="ECO:0000313" key="3">
    <source>
        <dbReference type="EMBL" id="SHJ74785.1"/>
    </source>
</evidence>
<dbReference type="InterPro" id="IPR006328">
    <property type="entry name" value="2-HAD"/>
</dbReference>
<name>A0A1M6LUG6_9BACL</name>
<dbReference type="AlphaFoldDB" id="A0A1M6LUG6"/>
<gene>
    <name evidence="3" type="ORF">SAMN05443507_10383</name>
</gene>
<protein>
    <submittedName>
        <fullName evidence="3">2-haloacid dehalogenase</fullName>
    </submittedName>
</protein>
<proteinExistence type="inferred from homology"/>
<evidence type="ECO:0000256" key="1">
    <source>
        <dbReference type="ARBA" id="ARBA00008106"/>
    </source>
</evidence>
<keyword evidence="2" id="KW-0378">Hydrolase</keyword>
<dbReference type="NCBIfam" id="TIGR01493">
    <property type="entry name" value="HAD-SF-IA-v2"/>
    <property type="match status" value="1"/>
</dbReference>
<dbReference type="Proteomes" id="UP000184016">
    <property type="component" value="Unassembled WGS sequence"/>
</dbReference>
<dbReference type="Gene3D" id="3.40.50.1000">
    <property type="entry name" value="HAD superfamily/HAD-like"/>
    <property type="match status" value="1"/>
</dbReference>
<dbReference type="SFLD" id="SFLDG01129">
    <property type="entry name" value="C1.5:_HAD__Beta-PGM__Phosphata"/>
    <property type="match status" value="1"/>
</dbReference>
<dbReference type="Gene3D" id="1.10.150.240">
    <property type="entry name" value="Putative phosphatase, domain 2"/>
    <property type="match status" value="1"/>
</dbReference>
<reference evidence="4" key="1">
    <citation type="submission" date="2016-11" db="EMBL/GenBank/DDBJ databases">
        <authorList>
            <person name="Varghese N."/>
            <person name="Submissions S."/>
        </authorList>
    </citation>
    <scope>NUCLEOTIDE SEQUENCE [LARGE SCALE GENOMIC DNA]</scope>
    <source>
        <strain evidence="4">USBA-503</strain>
    </source>
</reference>
<dbReference type="NCBIfam" id="TIGR01428">
    <property type="entry name" value="HAD_type_II"/>
    <property type="match status" value="1"/>
</dbReference>
<comment type="similarity">
    <text evidence="1">Belongs to the HAD-like hydrolase superfamily. S-2-haloalkanoic acid dehalogenase family.</text>
</comment>